<organism evidence="1 2">
    <name type="scientific">Teratosphaeria nubilosa</name>
    <dbReference type="NCBI Taxonomy" id="161662"/>
    <lineage>
        <taxon>Eukaryota</taxon>
        <taxon>Fungi</taxon>
        <taxon>Dikarya</taxon>
        <taxon>Ascomycota</taxon>
        <taxon>Pezizomycotina</taxon>
        <taxon>Dothideomycetes</taxon>
        <taxon>Dothideomycetidae</taxon>
        <taxon>Mycosphaerellales</taxon>
        <taxon>Teratosphaeriaceae</taxon>
        <taxon>Teratosphaeria</taxon>
    </lineage>
</organism>
<gene>
    <name evidence="1" type="ORF">EJ03DRAFT_52852</name>
</gene>
<accession>A0A6G1KT71</accession>
<reference evidence="1" key="1">
    <citation type="journal article" date="2020" name="Stud. Mycol.">
        <title>101 Dothideomycetes genomes: a test case for predicting lifestyles and emergence of pathogens.</title>
        <authorList>
            <person name="Haridas S."/>
            <person name="Albert R."/>
            <person name="Binder M."/>
            <person name="Bloem J."/>
            <person name="Labutti K."/>
            <person name="Salamov A."/>
            <person name="Andreopoulos B."/>
            <person name="Baker S."/>
            <person name="Barry K."/>
            <person name="Bills G."/>
            <person name="Bluhm B."/>
            <person name="Cannon C."/>
            <person name="Castanera R."/>
            <person name="Culley D."/>
            <person name="Daum C."/>
            <person name="Ezra D."/>
            <person name="Gonzalez J."/>
            <person name="Henrissat B."/>
            <person name="Kuo A."/>
            <person name="Liang C."/>
            <person name="Lipzen A."/>
            <person name="Lutzoni F."/>
            <person name="Magnuson J."/>
            <person name="Mondo S."/>
            <person name="Nolan M."/>
            <person name="Ohm R."/>
            <person name="Pangilinan J."/>
            <person name="Park H.-J."/>
            <person name="Ramirez L."/>
            <person name="Alfaro M."/>
            <person name="Sun H."/>
            <person name="Tritt A."/>
            <person name="Yoshinaga Y."/>
            <person name="Zwiers L.-H."/>
            <person name="Turgeon B."/>
            <person name="Goodwin S."/>
            <person name="Spatafora J."/>
            <person name="Crous P."/>
            <person name="Grigoriev I."/>
        </authorList>
    </citation>
    <scope>NUCLEOTIDE SEQUENCE</scope>
    <source>
        <strain evidence="1">CBS 116005</strain>
    </source>
</reference>
<evidence type="ECO:0000313" key="1">
    <source>
        <dbReference type="EMBL" id="KAF2763831.1"/>
    </source>
</evidence>
<sequence>MVKCVWQKLCAGDLCSSVIVSAQHDIYLSLECQHLGVVGVLKCSAVNLFCRCLRLSGGIRDFKHRVPHPFPTARPQETSRFIAPSRAAHSCEAFSLMVAQPTGCSACRFLSLPVAPVRNMVFQAASLHELSRGPILVAFFASHIALDLDRLDVIGSIYPSIRMLPLAGGWTGRGMRSIHIRAGAGAQDN</sequence>
<evidence type="ECO:0000313" key="2">
    <source>
        <dbReference type="Proteomes" id="UP000799436"/>
    </source>
</evidence>
<proteinExistence type="predicted"/>
<dbReference type="AlphaFoldDB" id="A0A6G1KT71"/>
<keyword evidence="2" id="KW-1185">Reference proteome</keyword>
<dbReference type="EMBL" id="ML995958">
    <property type="protein sequence ID" value="KAF2763831.1"/>
    <property type="molecule type" value="Genomic_DNA"/>
</dbReference>
<dbReference type="Proteomes" id="UP000799436">
    <property type="component" value="Unassembled WGS sequence"/>
</dbReference>
<name>A0A6G1KT71_9PEZI</name>
<protein>
    <submittedName>
        <fullName evidence="1">Uncharacterized protein</fullName>
    </submittedName>
</protein>